<gene>
    <name evidence="2" type="ORF">CHH61_25510</name>
</gene>
<feature type="domain" description="FtsK alpha" evidence="1">
    <location>
        <begin position="11"/>
        <end position="73"/>
    </location>
</feature>
<protein>
    <recommendedName>
        <fullName evidence="1">FtsK alpha domain-containing protein</fullName>
    </recommendedName>
</protein>
<dbReference type="PANTHER" id="PTHR22683:SF41">
    <property type="entry name" value="DNA TRANSLOCASE FTSK"/>
    <property type="match status" value="1"/>
</dbReference>
<dbReference type="EMBL" id="NPBS01000783">
    <property type="protein sequence ID" value="PAF11767.1"/>
    <property type="molecule type" value="Genomic_DNA"/>
</dbReference>
<dbReference type="InterPro" id="IPR041027">
    <property type="entry name" value="FtsK_alpha"/>
</dbReference>
<evidence type="ECO:0000313" key="2">
    <source>
        <dbReference type="EMBL" id="PAF11767.1"/>
    </source>
</evidence>
<organism evidence="2 3">
    <name type="scientific">Shouchella clausii</name>
    <name type="common">Alkalihalobacillus clausii</name>
    <dbReference type="NCBI Taxonomy" id="79880"/>
    <lineage>
        <taxon>Bacteria</taxon>
        <taxon>Bacillati</taxon>
        <taxon>Bacillota</taxon>
        <taxon>Bacilli</taxon>
        <taxon>Bacillales</taxon>
        <taxon>Bacillaceae</taxon>
        <taxon>Shouchella</taxon>
    </lineage>
</organism>
<comment type="caution">
    <text evidence="2">The sequence shown here is derived from an EMBL/GenBank/DDBJ whole genome shotgun (WGS) entry which is preliminary data.</text>
</comment>
<name>A0A268QUV6_SHOCL</name>
<dbReference type="RefSeq" id="WP_143118149.1">
    <property type="nucleotide sequence ID" value="NZ_NPBS01000783.1"/>
</dbReference>
<dbReference type="PANTHER" id="PTHR22683">
    <property type="entry name" value="SPORULATION PROTEIN RELATED"/>
    <property type="match status" value="1"/>
</dbReference>
<evidence type="ECO:0000259" key="1">
    <source>
        <dbReference type="Pfam" id="PF17854"/>
    </source>
</evidence>
<evidence type="ECO:0000313" key="3">
    <source>
        <dbReference type="Proteomes" id="UP000216133"/>
    </source>
</evidence>
<dbReference type="InterPro" id="IPR050206">
    <property type="entry name" value="FtsK/SpoIIIE/SftA"/>
</dbReference>
<reference evidence="2 3" key="1">
    <citation type="submission" date="2017-07" db="EMBL/GenBank/DDBJ databases">
        <title>Isolation and whole genome analysis of endospore-forming bacteria from heroin.</title>
        <authorList>
            <person name="Kalinowski J."/>
            <person name="Ahrens B."/>
            <person name="Al-Dilaimi A."/>
            <person name="Winkler A."/>
            <person name="Wibberg D."/>
            <person name="Schleenbecker U."/>
            <person name="Ruckert C."/>
            <person name="Wolfel R."/>
            <person name="Grass G."/>
        </authorList>
    </citation>
    <scope>NUCLEOTIDE SEQUENCE [LARGE SCALE GENOMIC DNA]</scope>
    <source>
        <strain evidence="2 3">7523-2</strain>
    </source>
</reference>
<proteinExistence type="predicted"/>
<dbReference type="Gene3D" id="3.30.980.40">
    <property type="match status" value="1"/>
</dbReference>
<accession>A0A268QUV6</accession>
<feature type="non-terminal residue" evidence="2">
    <location>
        <position position="1"/>
    </location>
</feature>
<dbReference type="AlphaFoldDB" id="A0A268QUV6"/>
<feature type="non-terminal residue" evidence="2">
    <location>
        <position position="73"/>
    </location>
</feature>
<sequence>FVEIENKDYELPPIDLLKAPKHNAQNADKKNIYENARKLEKTFQSFGVKAKVTQVHLGPAVTKYEVYPDAGVK</sequence>
<dbReference type="Pfam" id="PF17854">
    <property type="entry name" value="FtsK_alpha"/>
    <property type="match status" value="1"/>
</dbReference>
<dbReference type="Proteomes" id="UP000216133">
    <property type="component" value="Unassembled WGS sequence"/>
</dbReference>